<evidence type="ECO:0000313" key="3">
    <source>
        <dbReference type="Proteomes" id="UP000257109"/>
    </source>
</evidence>
<feature type="compositionally biased region" description="Basic and acidic residues" evidence="1">
    <location>
        <begin position="16"/>
        <end position="26"/>
    </location>
</feature>
<dbReference type="OrthoDB" id="8195376at2759"/>
<organism evidence="2 3">
    <name type="scientific">Mucuna pruriens</name>
    <name type="common">Velvet bean</name>
    <name type="synonym">Dolichos pruriens</name>
    <dbReference type="NCBI Taxonomy" id="157652"/>
    <lineage>
        <taxon>Eukaryota</taxon>
        <taxon>Viridiplantae</taxon>
        <taxon>Streptophyta</taxon>
        <taxon>Embryophyta</taxon>
        <taxon>Tracheophyta</taxon>
        <taxon>Spermatophyta</taxon>
        <taxon>Magnoliopsida</taxon>
        <taxon>eudicotyledons</taxon>
        <taxon>Gunneridae</taxon>
        <taxon>Pentapetalae</taxon>
        <taxon>rosids</taxon>
        <taxon>fabids</taxon>
        <taxon>Fabales</taxon>
        <taxon>Fabaceae</taxon>
        <taxon>Papilionoideae</taxon>
        <taxon>50 kb inversion clade</taxon>
        <taxon>NPAAA clade</taxon>
        <taxon>indigoferoid/millettioid clade</taxon>
        <taxon>Phaseoleae</taxon>
        <taxon>Mucuna</taxon>
    </lineage>
</organism>
<accession>A0A371EMQ0</accession>
<proteinExistence type="predicted"/>
<evidence type="ECO:0000256" key="1">
    <source>
        <dbReference type="SAM" id="MobiDB-lite"/>
    </source>
</evidence>
<feature type="non-terminal residue" evidence="2">
    <location>
        <position position="1"/>
    </location>
</feature>
<feature type="compositionally biased region" description="Polar residues" evidence="1">
    <location>
        <begin position="1"/>
        <end position="11"/>
    </location>
</feature>
<dbReference type="EMBL" id="QJKJ01013037">
    <property type="protein sequence ID" value="RDX67342.1"/>
    <property type="molecule type" value="Genomic_DNA"/>
</dbReference>
<name>A0A371EMQ0_MUCPR</name>
<feature type="region of interest" description="Disordered" evidence="1">
    <location>
        <begin position="153"/>
        <end position="190"/>
    </location>
</feature>
<reference evidence="2" key="1">
    <citation type="submission" date="2018-05" db="EMBL/GenBank/DDBJ databases">
        <title>Draft genome of Mucuna pruriens seed.</title>
        <authorList>
            <person name="Nnadi N.E."/>
            <person name="Vos R."/>
            <person name="Hasami M.H."/>
            <person name="Devisetty U.K."/>
            <person name="Aguiy J.C."/>
        </authorList>
    </citation>
    <scope>NUCLEOTIDE SEQUENCE [LARGE SCALE GENOMIC DNA]</scope>
    <source>
        <strain evidence="2">JCA_2017</strain>
    </source>
</reference>
<protein>
    <submittedName>
        <fullName evidence="2">Uncharacterized protein</fullName>
    </submittedName>
</protein>
<evidence type="ECO:0000313" key="2">
    <source>
        <dbReference type="EMBL" id="RDX67342.1"/>
    </source>
</evidence>
<sequence>MRSWPPSTSQGVVYAPRDHDPEKRDTTSLTPPADKYDGTLDPNEHTDAYVTQVNIFTNNDAIICRAFPISLKKATLNYSLYDIQASPPNVGCTGESLIGGGRVTPLLHGALCSNYKCEFGVHDGKFLGFMLTHKGVKANLNMCNAIINMKNPKAPDLSFNFPESRPSSTGMRAAKKPSKPSRGSSPRPQS</sequence>
<keyword evidence="3" id="KW-1185">Reference proteome</keyword>
<dbReference type="AlphaFoldDB" id="A0A371EMQ0"/>
<feature type="compositionally biased region" description="Low complexity" evidence="1">
    <location>
        <begin position="180"/>
        <end position="190"/>
    </location>
</feature>
<comment type="caution">
    <text evidence="2">The sequence shown here is derived from an EMBL/GenBank/DDBJ whole genome shotgun (WGS) entry which is preliminary data.</text>
</comment>
<dbReference type="Proteomes" id="UP000257109">
    <property type="component" value="Unassembled WGS sequence"/>
</dbReference>
<gene>
    <name evidence="2" type="ORF">CR513_53803</name>
</gene>
<feature type="region of interest" description="Disordered" evidence="1">
    <location>
        <begin position="1"/>
        <end position="42"/>
    </location>
</feature>